<dbReference type="Proteomes" id="UP001153642">
    <property type="component" value="Unassembled WGS sequence"/>
</dbReference>
<sequence>MKTAIKSFIPHSISDGDTDFRLKKFIIARTKAINETYWKSDNPTAEWNQIGLMTGLAGSALVNFYVGNYLEKKAFIIEGDRMVTHIIKCLNSQTFSLSNIYSFCNGLSGVLFSLSHLQKKGFLSEKIHGLSEIEEFLFERGIKAISKNDIDYLHGGLGVLYYFLNQPNSSKNRQYIESMLEAYSSAALIDSSGLRIVNRSLLERESNEYDLGLAHGIIGHLMIFLEVYKKGIKTKKVKSLIESGLKYIENKVIDPGHQGYRAMYPVSFIENLPQNDMRNLEFYNSRLGWCYGDLNMAMLYIKLYKIFGKKEFLRKAEKIGEFSAMRINKGDTKITNVFFCHGSSGVAYTFLRLYQETSRQLFKDASDFWYHHMLGHTQKNINDFIKISATRCLLNGLGGPVLAALARTKPSGEDWNEIFLLN</sequence>
<dbReference type="InterPro" id="IPR007822">
    <property type="entry name" value="LANC-like"/>
</dbReference>
<evidence type="ECO:0000313" key="1">
    <source>
        <dbReference type="EMBL" id="MDG3586006.1"/>
    </source>
</evidence>
<gene>
    <name evidence="1" type="ORF">OSR52_08995</name>
</gene>
<proteinExistence type="predicted"/>
<dbReference type="SMART" id="SM01260">
    <property type="entry name" value="LANC_like"/>
    <property type="match status" value="1"/>
</dbReference>
<comment type="caution">
    <text evidence="1">The sequence shown here is derived from an EMBL/GenBank/DDBJ whole genome shotgun (WGS) entry which is preliminary data.</text>
</comment>
<dbReference type="SUPFAM" id="SSF158745">
    <property type="entry name" value="LanC-like"/>
    <property type="match status" value="1"/>
</dbReference>
<dbReference type="PANTHER" id="PTHR12736">
    <property type="entry name" value="LANC-LIKE PROTEIN"/>
    <property type="match status" value="1"/>
</dbReference>
<accession>A0ABT6FRW4</accession>
<dbReference type="PRINTS" id="PR01950">
    <property type="entry name" value="LANCSUPER"/>
</dbReference>
<keyword evidence="2" id="KW-1185">Reference proteome</keyword>
<protein>
    <recommendedName>
        <fullName evidence="3">Lanthionine synthetase C-like protein</fullName>
    </recommendedName>
</protein>
<dbReference type="PANTHER" id="PTHR12736:SF21">
    <property type="entry name" value="LANC-LIKE PROTEIN 2"/>
    <property type="match status" value="1"/>
</dbReference>
<dbReference type="RefSeq" id="WP_277900080.1">
    <property type="nucleotide sequence ID" value="NZ_JAPMUA010000003.1"/>
</dbReference>
<dbReference type="EMBL" id="JAPMUA010000003">
    <property type="protein sequence ID" value="MDG3586006.1"/>
    <property type="molecule type" value="Genomic_DNA"/>
</dbReference>
<dbReference type="Gene3D" id="1.50.10.20">
    <property type="match status" value="1"/>
</dbReference>
<evidence type="ECO:0008006" key="3">
    <source>
        <dbReference type="Google" id="ProtNLM"/>
    </source>
</evidence>
<reference evidence="1" key="1">
    <citation type="submission" date="2022-11" db="EMBL/GenBank/DDBJ databases">
        <title>High-quality draft genome sequence of Galbibacter sp. strain CMA-7.</title>
        <authorList>
            <person name="Wei L."/>
            <person name="Dong C."/>
            <person name="Shao Z."/>
        </authorList>
    </citation>
    <scope>NUCLEOTIDE SEQUENCE</scope>
    <source>
        <strain evidence="1">CMA-7</strain>
    </source>
</reference>
<evidence type="ECO:0000313" key="2">
    <source>
        <dbReference type="Proteomes" id="UP001153642"/>
    </source>
</evidence>
<organism evidence="1 2">
    <name type="scientific">Galbibacter pacificus</name>
    <dbReference type="NCBI Taxonomy" id="2996052"/>
    <lineage>
        <taxon>Bacteria</taxon>
        <taxon>Pseudomonadati</taxon>
        <taxon>Bacteroidota</taxon>
        <taxon>Flavobacteriia</taxon>
        <taxon>Flavobacteriales</taxon>
        <taxon>Flavobacteriaceae</taxon>
        <taxon>Galbibacter</taxon>
    </lineage>
</organism>
<dbReference type="Pfam" id="PF05147">
    <property type="entry name" value="LANC_like"/>
    <property type="match status" value="1"/>
</dbReference>
<name>A0ABT6FRW4_9FLAO</name>